<dbReference type="PANTHER" id="PTHR19944:SF99">
    <property type="entry name" value="HLA CLASS II HISTOCOMPATIBILITY ANTIGEN, DRB1 BETA CHAIN"/>
    <property type="match status" value="1"/>
</dbReference>
<name>A0A6J1WB35_9SAUR</name>
<protein>
    <submittedName>
        <fullName evidence="14">H-2 class II histocompatibility antigen, E-S beta chain-like</fullName>
    </submittedName>
</protein>
<feature type="signal peptide" evidence="11">
    <location>
        <begin position="1"/>
        <end position="25"/>
    </location>
</feature>
<keyword evidence="9" id="KW-0491">MHC II</keyword>
<dbReference type="GO" id="GO:0042613">
    <property type="term" value="C:MHC class II protein complex"/>
    <property type="evidence" value="ECO:0007669"/>
    <property type="project" value="UniProtKB-KW"/>
</dbReference>
<evidence type="ECO:0000256" key="2">
    <source>
        <dbReference type="ARBA" id="ARBA00022692"/>
    </source>
</evidence>
<keyword evidence="13" id="KW-1185">Reference proteome</keyword>
<dbReference type="Proteomes" id="UP000504612">
    <property type="component" value="Unplaced"/>
</dbReference>
<dbReference type="GO" id="GO:0002250">
    <property type="term" value="P:adaptive immune response"/>
    <property type="evidence" value="ECO:0007669"/>
    <property type="project" value="UniProtKB-KW"/>
</dbReference>
<feature type="domain" description="Ig-like" evidence="12">
    <location>
        <begin position="124"/>
        <end position="212"/>
    </location>
</feature>
<dbReference type="GeneID" id="113431609"/>
<organism evidence="13 14">
    <name type="scientific">Notechis scutatus</name>
    <name type="common">mainland tiger snake</name>
    <dbReference type="NCBI Taxonomy" id="8663"/>
    <lineage>
        <taxon>Eukaryota</taxon>
        <taxon>Metazoa</taxon>
        <taxon>Chordata</taxon>
        <taxon>Craniata</taxon>
        <taxon>Vertebrata</taxon>
        <taxon>Euteleostomi</taxon>
        <taxon>Lepidosauria</taxon>
        <taxon>Squamata</taxon>
        <taxon>Bifurcata</taxon>
        <taxon>Unidentata</taxon>
        <taxon>Episquamata</taxon>
        <taxon>Toxicofera</taxon>
        <taxon>Serpentes</taxon>
        <taxon>Colubroidea</taxon>
        <taxon>Elapidae</taxon>
        <taxon>Hydrophiinae</taxon>
        <taxon>Notechis</taxon>
    </lineage>
</organism>
<evidence type="ECO:0000256" key="5">
    <source>
        <dbReference type="ARBA" id="ARBA00023130"/>
    </source>
</evidence>
<feature type="non-terminal residue" evidence="14">
    <location>
        <position position="1"/>
    </location>
</feature>
<dbReference type="RefSeq" id="XP_026549689.1">
    <property type="nucleotide sequence ID" value="XM_026693904.1"/>
</dbReference>
<accession>A0A6J1WB35</accession>
<dbReference type="Gene3D" id="3.10.320.10">
    <property type="entry name" value="Class II Histocompatibility Antigen, M Beta Chain, Chain B, domain 1"/>
    <property type="match status" value="1"/>
</dbReference>
<dbReference type="Gene3D" id="2.60.40.10">
    <property type="entry name" value="Immunoglobulins"/>
    <property type="match status" value="1"/>
</dbReference>
<dbReference type="InterPro" id="IPR000353">
    <property type="entry name" value="MHC_II_b_N"/>
</dbReference>
<dbReference type="InterPro" id="IPR003006">
    <property type="entry name" value="Ig/MHC_CS"/>
</dbReference>
<evidence type="ECO:0000256" key="4">
    <source>
        <dbReference type="ARBA" id="ARBA00022989"/>
    </source>
</evidence>
<evidence type="ECO:0000256" key="1">
    <source>
        <dbReference type="ARBA" id="ARBA00004479"/>
    </source>
</evidence>
<dbReference type="SMART" id="SM00407">
    <property type="entry name" value="IGc1"/>
    <property type="match status" value="1"/>
</dbReference>
<dbReference type="InterPro" id="IPR050160">
    <property type="entry name" value="MHC/Immunoglobulin"/>
</dbReference>
<dbReference type="InterPro" id="IPR003597">
    <property type="entry name" value="Ig_C1-set"/>
</dbReference>
<dbReference type="KEGG" id="nss:113431609"/>
<evidence type="ECO:0000313" key="14">
    <source>
        <dbReference type="RefSeq" id="XP_026549689.1"/>
    </source>
</evidence>
<dbReference type="SUPFAM" id="SSF48726">
    <property type="entry name" value="Immunoglobulin"/>
    <property type="match status" value="1"/>
</dbReference>
<sequence>RWALESLLTAFLLLLLLFLLLPLAAHFLYQAKHDCRFLNGTQRVRFLDRYFYDRQEHIRFDSDVEKFVAVTALGQPSADKWNSDKQWMQYKKAAVDRFCRHHYAVYNYEAAKREEQLIGRKAKPTVTISPTKMDPASPNTILLCTTRGFYPLEIEIQWLKNGKLEEEGVAFGEELQNGDWTYQLQVMLETQPQWGDIYTCEVGHVSLEAPITVQWEPRSSSSARSKLWTGIMGAVIGAAFLAVGLFSYLKSKKATPIQPPAALMD</sequence>
<dbReference type="InterPro" id="IPR013783">
    <property type="entry name" value="Ig-like_fold"/>
</dbReference>
<evidence type="ECO:0000256" key="7">
    <source>
        <dbReference type="ARBA" id="ARBA00023157"/>
    </source>
</evidence>
<feature type="chain" id="PRO_5026976274" evidence="11">
    <location>
        <begin position="26"/>
        <end position="265"/>
    </location>
</feature>
<keyword evidence="8" id="KW-0325">Glycoprotein</keyword>
<feature type="transmembrane region" description="Helical" evidence="10">
    <location>
        <begin position="227"/>
        <end position="249"/>
    </location>
</feature>
<keyword evidence="6 10" id="KW-0472">Membrane</keyword>
<dbReference type="FunFam" id="3.10.320.10:FF:000001">
    <property type="entry name" value="HLA class II histocompatibility antigen, DRB1-1 beta chain"/>
    <property type="match status" value="1"/>
</dbReference>
<dbReference type="AlphaFoldDB" id="A0A6J1WB35"/>
<dbReference type="SUPFAM" id="SSF54452">
    <property type="entry name" value="MHC antigen-recognition domain"/>
    <property type="match status" value="1"/>
</dbReference>
<evidence type="ECO:0000259" key="12">
    <source>
        <dbReference type="PROSITE" id="PS50835"/>
    </source>
</evidence>
<dbReference type="InterPro" id="IPR007110">
    <property type="entry name" value="Ig-like_dom"/>
</dbReference>
<dbReference type="SMART" id="SM00921">
    <property type="entry name" value="MHC_II_beta"/>
    <property type="match status" value="1"/>
</dbReference>
<dbReference type="InterPro" id="IPR036179">
    <property type="entry name" value="Ig-like_dom_sf"/>
</dbReference>
<dbReference type="PROSITE" id="PS00290">
    <property type="entry name" value="IG_MHC"/>
    <property type="match status" value="1"/>
</dbReference>
<dbReference type="PANTHER" id="PTHR19944">
    <property type="entry name" value="MHC CLASS II-RELATED"/>
    <property type="match status" value="1"/>
</dbReference>
<evidence type="ECO:0000256" key="9">
    <source>
        <dbReference type="ARBA" id="ARBA00023182"/>
    </source>
</evidence>
<evidence type="ECO:0000256" key="3">
    <source>
        <dbReference type="ARBA" id="ARBA00022859"/>
    </source>
</evidence>
<evidence type="ECO:0000256" key="11">
    <source>
        <dbReference type="SAM" id="SignalP"/>
    </source>
</evidence>
<keyword evidence="5" id="KW-1064">Adaptive immunity</keyword>
<dbReference type="InterPro" id="IPR014745">
    <property type="entry name" value="MHC_II_a/b_N"/>
</dbReference>
<keyword evidence="3" id="KW-0391">Immunity</keyword>
<keyword evidence="11" id="KW-0732">Signal</keyword>
<keyword evidence="7" id="KW-1015">Disulfide bond</keyword>
<evidence type="ECO:0000313" key="13">
    <source>
        <dbReference type="Proteomes" id="UP000504612"/>
    </source>
</evidence>
<dbReference type="Pfam" id="PF07654">
    <property type="entry name" value="C1-set"/>
    <property type="match status" value="1"/>
</dbReference>
<dbReference type="Pfam" id="PF00969">
    <property type="entry name" value="MHC_II_beta"/>
    <property type="match status" value="1"/>
</dbReference>
<keyword evidence="4 10" id="KW-1133">Transmembrane helix</keyword>
<comment type="subcellular location">
    <subcellularLocation>
        <location evidence="1">Membrane</location>
        <topology evidence="1">Single-pass type I membrane protein</topology>
    </subcellularLocation>
</comment>
<evidence type="ECO:0000256" key="6">
    <source>
        <dbReference type="ARBA" id="ARBA00023136"/>
    </source>
</evidence>
<evidence type="ECO:0000256" key="8">
    <source>
        <dbReference type="ARBA" id="ARBA00023180"/>
    </source>
</evidence>
<evidence type="ECO:0000256" key="10">
    <source>
        <dbReference type="SAM" id="Phobius"/>
    </source>
</evidence>
<proteinExistence type="predicted"/>
<keyword evidence="2 10" id="KW-0812">Transmembrane</keyword>
<dbReference type="PROSITE" id="PS50835">
    <property type="entry name" value="IG_LIKE"/>
    <property type="match status" value="1"/>
</dbReference>
<reference evidence="14" key="1">
    <citation type="submission" date="2025-08" db="UniProtKB">
        <authorList>
            <consortium name="RefSeq"/>
        </authorList>
    </citation>
    <scope>IDENTIFICATION</scope>
</reference>
<dbReference type="GO" id="GO:0002504">
    <property type="term" value="P:antigen processing and presentation of peptide or polysaccharide antigen via MHC class II"/>
    <property type="evidence" value="ECO:0007669"/>
    <property type="project" value="UniProtKB-KW"/>
</dbReference>
<gene>
    <name evidence="14" type="primary">LOC113431609</name>
</gene>
<dbReference type="InterPro" id="IPR011162">
    <property type="entry name" value="MHC_I/II-like_Ag-recog"/>
</dbReference>